<dbReference type="SUPFAM" id="SSF56601">
    <property type="entry name" value="beta-lactamase/transpeptidase-like"/>
    <property type="match status" value="1"/>
</dbReference>
<dbReference type="InterPro" id="IPR032710">
    <property type="entry name" value="NTF2-like_dom_sf"/>
</dbReference>
<dbReference type="AlphaFoldDB" id="A0A1M5D284"/>
<dbReference type="STRING" id="1122155.SAMN02745158_04382"/>
<dbReference type="InterPro" id="IPR005311">
    <property type="entry name" value="PBP_dimer"/>
</dbReference>
<keyword evidence="4" id="KW-1133">Transmembrane helix</keyword>
<proteinExistence type="inferred from homology"/>
<dbReference type="SUPFAM" id="SSF56519">
    <property type="entry name" value="Penicillin binding protein dimerisation domain"/>
    <property type="match status" value="1"/>
</dbReference>
<dbReference type="InterPro" id="IPR036138">
    <property type="entry name" value="PBP_dimer_sf"/>
</dbReference>
<sequence length="686" mass="75752">MEQNKKISPKQAAAIIIIAAVLVLGGILGFFLYQNSKIETPEMRLKQYFQFANDKEYEKMYQMLSEDSRSTISEEAFIEKNQNFYGSMEANQIKISIAEDDKSNSKRESARTLSYQLTMSTLAGELSFENSAILSKNKDKMYMLNWSVQDLHPHLKEGEEIKAETSYPKRGNIYDRNGVMLAGEGTASSVGIVPGKLPEDREGAIAQIAEYLDVSKEKIETALSANWVKDDLFVPIRTVAKTEEALKAQLLTIPGVKISDTTVRYYPLGQSAAQVVGYTQNITAEELEEHAGEGYTATSQIGKGGIEKVCEKQLHGTTGCKVSIVDSDGNEKFVIVEQKGEDGKDITLTIDSILQSQMYRQLAEDKGWGAAMNPKTGEVLALVSTPAYNPNDFVMGYTSKAWEELNNDASKPLYNRCRSTWAPGSVFKPIVAALGLTQGALTAGTEAVYEGLQWQKDSSWGNYYVTTLTDYSPKNLENALIYSDNIYFAQAALDMGTENFQKGLDSVGFNEPVPFTMEYKPSTYGEDGKIQSETELADSGYGQGKILVNPLHLAVMYSAFVNDGSMITPYLIKEEGEKTGYWKENVFTKEAAETVWNDMVQVVDHPDGTGHEAMIEGKTIAGKTGTAEIKASKEDTTGTELGYFMGIRDGDENSCLLIGMMVEDVKDRGGSHYVVPKVRECFANYK</sequence>
<dbReference type="GO" id="GO:0071555">
    <property type="term" value="P:cell wall organization"/>
    <property type="evidence" value="ECO:0007669"/>
    <property type="project" value="TreeGrafter"/>
</dbReference>
<feature type="domain" description="Penicillin-binding protein transpeptidase" evidence="5">
    <location>
        <begin position="371"/>
        <end position="680"/>
    </location>
</feature>
<dbReference type="Proteomes" id="UP000184245">
    <property type="component" value="Unassembled WGS sequence"/>
</dbReference>
<name>A0A1M5D284_9CLOT</name>
<comment type="subcellular location">
    <subcellularLocation>
        <location evidence="1">Membrane</location>
    </subcellularLocation>
</comment>
<organism evidence="8 9">
    <name type="scientific">Lactonifactor longoviformis DSM 17459</name>
    <dbReference type="NCBI Taxonomy" id="1122155"/>
    <lineage>
        <taxon>Bacteria</taxon>
        <taxon>Bacillati</taxon>
        <taxon>Bacillota</taxon>
        <taxon>Clostridia</taxon>
        <taxon>Eubacteriales</taxon>
        <taxon>Clostridiaceae</taxon>
        <taxon>Lactonifactor</taxon>
    </lineage>
</organism>
<feature type="transmembrane region" description="Helical" evidence="4">
    <location>
        <begin position="12"/>
        <end position="33"/>
    </location>
</feature>
<evidence type="ECO:0000259" key="6">
    <source>
        <dbReference type="Pfam" id="PF03717"/>
    </source>
</evidence>
<dbReference type="PANTHER" id="PTHR30627:SF25">
    <property type="entry name" value="PENICILLIN-BINDING PROTEIN 3"/>
    <property type="match status" value="1"/>
</dbReference>
<dbReference type="GO" id="GO:0008658">
    <property type="term" value="F:penicillin binding"/>
    <property type="evidence" value="ECO:0007669"/>
    <property type="project" value="InterPro"/>
</dbReference>
<keyword evidence="4" id="KW-0812">Transmembrane</keyword>
<dbReference type="InterPro" id="IPR007887">
    <property type="entry name" value="MecA_N"/>
</dbReference>
<reference evidence="8 9" key="1">
    <citation type="submission" date="2016-11" db="EMBL/GenBank/DDBJ databases">
        <authorList>
            <person name="Jaros S."/>
            <person name="Januszkiewicz K."/>
            <person name="Wedrychowicz H."/>
        </authorList>
    </citation>
    <scope>NUCLEOTIDE SEQUENCE [LARGE SCALE GENOMIC DNA]</scope>
    <source>
        <strain evidence="8 9">DSM 17459</strain>
    </source>
</reference>
<keyword evidence="9" id="KW-1185">Reference proteome</keyword>
<dbReference type="PANTHER" id="PTHR30627">
    <property type="entry name" value="PEPTIDOGLYCAN D,D-TRANSPEPTIDASE"/>
    <property type="match status" value="1"/>
</dbReference>
<protein>
    <submittedName>
        <fullName evidence="8">Penicillin-binding protein</fullName>
    </submittedName>
</protein>
<evidence type="ECO:0000313" key="9">
    <source>
        <dbReference type="Proteomes" id="UP000184245"/>
    </source>
</evidence>
<dbReference type="GO" id="GO:0071972">
    <property type="term" value="F:peptidoglycan L,D-transpeptidase activity"/>
    <property type="evidence" value="ECO:0007669"/>
    <property type="project" value="TreeGrafter"/>
</dbReference>
<dbReference type="Pfam" id="PF05223">
    <property type="entry name" value="MecA_N"/>
    <property type="match status" value="1"/>
</dbReference>
<dbReference type="GO" id="GO:0005886">
    <property type="term" value="C:plasma membrane"/>
    <property type="evidence" value="ECO:0007669"/>
    <property type="project" value="TreeGrafter"/>
</dbReference>
<evidence type="ECO:0000313" key="8">
    <source>
        <dbReference type="EMBL" id="SHF60947.1"/>
    </source>
</evidence>
<comment type="similarity">
    <text evidence="2">Belongs to the transpeptidase family.</text>
</comment>
<dbReference type="RefSeq" id="WP_072854874.1">
    <property type="nucleotide sequence ID" value="NZ_FQVI01000052.1"/>
</dbReference>
<dbReference type="InterPro" id="IPR050515">
    <property type="entry name" value="Beta-lactam/transpept"/>
</dbReference>
<dbReference type="InterPro" id="IPR001460">
    <property type="entry name" value="PCN-bd_Tpept"/>
</dbReference>
<evidence type="ECO:0000256" key="1">
    <source>
        <dbReference type="ARBA" id="ARBA00004370"/>
    </source>
</evidence>
<dbReference type="GO" id="GO:0046677">
    <property type="term" value="P:response to antibiotic"/>
    <property type="evidence" value="ECO:0007669"/>
    <property type="project" value="InterPro"/>
</dbReference>
<evidence type="ECO:0000259" key="7">
    <source>
        <dbReference type="Pfam" id="PF05223"/>
    </source>
</evidence>
<accession>A0A1M5D284</accession>
<feature type="domain" description="NTF2-like N-terminal transpeptidase" evidence="7">
    <location>
        <begin position="41"/>
        <end position="158"/>
    </location>
</feature>
<dbReference type="Gene3D" id="3.30.1390.30">
    <property type="entry name" value="Penicillin-binding protein 2a, domain 3"/>
    <property type="match status" value="1"/>
</dbReference>
<evidence type="ECO:0000259" key="5">
    <source>
        <dbReference type="Pfam" id="PF00905"/>
    </source>
</evidence>
<evidence type="ECO:0000256" key="2">
    <source>
        <dbReference type="ARBA" id="ARBA00007171"/>
    </source>
</evidence>
<dbReference type="Pfam" id="PF03717">
    <property type="entry name" value="PBP_dimer"/>
    <property type="match status" value="1"/>
</dbReference>
<dbReference type="OrthoDB" id="9766847at2"/>
<evidence type="ECO:0000256" key="4">
    <source>
        <dbReference type="SAM" id="Phobius"/>
    </source>
</evidence>
<dbReference type="EMBL" id="FQVI01000052">
    <property type="protein sequence ID" value="SHF60947.1"/>
    <property type="molecule type" value="Genomic_DNA"/>
</dbReference>
<dbReference type="Pfam" id="PF00905">
    <property type="entry name" value="Transpeptidase"/>
    <property type="match status" value="1"/>
</dbReference>
<dbReference type="Gene3D" id="3.40.710.10">
    <property type="entry name" value="DD-peptidase/beta-lactamase superfamily"/>
    <property type="match status" value="1"/>
</dbReference>
<dbReference type="Gene3D" id="3.10.450.100">
    <property type="entry name" value="NTF2-like, domain 1"/>
    <property type="match status" value="1"/>
</dbReference>
<evidence type="ECO:0000256" key="3">
    <source>
        <dbReference type="ARBA" id="ARBA00023136"/>
    </source>
</evidence>
<keyword evidence="3 4" id="KW-0472">Membrane</keyword>
<dbReference type="InterPro" id="IPR012338">
    <property type="entry name" value="Beta-lactam/transpept-like"/>
</dbReference>
<dbReference type="Gene3D" id="3.90.1310.10">
    <property type="entry name" value="Penicillin-binding protein 2a (Domain 2)"/>
    <property type="match status" value="1"/>
</dbReference>
<gene>
    <name evidence="8" type="ORF">SAMN02745158_04382</name>
</gene>
<feature type="domain" description="Penicillin-binding protein dimerisation" evidence="6">
    <location>
        <begin position="166"/>
        <end position="331"/>
    </location>
</feature>
<dbReference type="SUPFAM" id="SSF54427">
    <property type="entry name" value="NTF2-like"/>
    <property type="match status" value="1"/>
</dbReference>